<proteinExistence type="predicted"/>
<feature type="transmembrane region" description="Helical" evidence="1">
    <location>
        <begin position="66"/>
        <end position="87"/>
    </location>
</feature>
<feature type="transmembrane region" description="Helical" evidence="1">
    <location>
        <begin position="12"/>
        <end position="40"/>
    </location>
</feature>
<keyword evidence="1" id="KW-1133">Transmembrane helix</keyword>
<organism evidence="2 3">
    <name type="scientific">Gonium pectorale</name>
    <name type="common">Green alga</name>
    <dbReference type="NCBI Taxonomy" id="33097"/>
    <lineage>
        <taxon>Eukaryota</taxon>
        <taxon>Viridiplantae</taxon>
        <taxon>Chlorophyta</taxon>
        <taxon>core chlorophytes</taxon>
        <taxon>Chlorophyceae</taxon>
        <taxon>CS clade</taxon>
        <taxon>Chlamydomonadales</taxon>
        <taxon>Volvocaceae</taxon>
        <taxon>Gonium</taxon>
    </lineage>
</organism>
<accession>A0A150GK16</accession>
<keyword evidence="1" id="KW-0472">Membrane</keyword>
<dbReference type="EMBL" id="LSYV01000018">
    <property type="protein sequence ID" value="KXZ50179.1"/>
    <property type="molecule type" value="Genomic_DNA"/>
</dbReference>
<dbReference type="AlphaFoldDB" id="A0A150GK16"/>
<gene>
    <name evidence="2" type="ORF">GPECTOR_17g816</name>
</gene>
<keyword evidence="1" id="KW-0812">Transmembrane</keyword>
<evidence type="ECO:0000256" key="1">
    <source>
        <dbReference type="SAM" id="Phobius"/>
    </source>
</evidence>
<comment type="caution">
    <text evidence="2">The sequence shown here is derived from an EMBL/GenBank/DDBJ whole genome shotgun (WGS) entry which is preliminary data.</text>
</comment>
<sequence>MPPKKEPTALKPVLLAGIIVLLPVCFTIMIMGILGIQILMDTESKSFLSQTEFGRLYRKLTSVNPFFSAMFVNGGMIGTMFAITKLVEHRRAVKSAAAAPKEEVKAEATESKKEK</sequence>
<evidence type="ECO:0000313" key="3">
    <source>
        <dbReference type="Proteomes" id="UP000075714"/>
    </source>
</evidence>
<protein>
    <submittedName>
        <fullName evidence="2">Uncharacterized protein</fullName>
    </submittedName>
</protein>
<evidence type="ECO:0000313" key="2">
    <source>
        <dbReference type="EMBL" id="KXZ50179.1"/>
    </source>
</evidence>
<dbReference type="OrthoDB" id="532777at2759"/>
<keyword evidence="3" id="KW-1185">Reference proteome</keyword>
<name>A0A150GK16_GONPE</name>
<reference evidence="3" key="1">
    <citation type="journal article" date="2016" name="Nat. Commun.">
        <title>The Gonium pectorale genome demonstrates co-option of cell cycle regulation during the evolution of multicellularity.</title>
        <authorList>
            <person name="Hanschen E.R."/>
            <person name="Marriage T.N."/>
            <person name="Ferris P.J."/>
            <person name="Hamaji T."/>
            <person name="Toyoda A."/>
            <person name="Fujiyama A."/>
            <person name="Neme R."/>
            <person name="Noguchi H."/>
            <person name="Minakuchi Y."/>
            <person name="Suzuki M."/>
            <person name="Kawai-Toyooka H."/>
            <person name="Smith D.R."/>
            <person name="Sparks H."/>
            <person name="Anderson J."/>
            <person name="Bakaric R."/>
            <person name="Luria V."/>
            <person name="Karger A."/>
            <person name="Kirschner M.W."/>
            <person name="Durand P.M."/>
            <person name="Michod R.E."/>
            <person name="Nozaki H."/>
            <person name="Olson B.J."/>
        </authorList>
    </citation>
    <scope>NUCLEOTIDE SEQUENCE [LARGE SCALE GENOMIC DNA]</scope>
    <source>
        <strain evidence="3">NIES-2863</strain>
    </source>
</reference>
<dbReference type="Proteomes" id="UP000075714">
    <property type="component" value="Unassembled WGS sequence"/>
</dbReference>